<proteinExistence type="predicted"/>
<protein>
    <recommendedName>
        <fullName evidence="1">DUF6378 domain-containing protein</fullName>
    </recommendedName>
</protein>
<name>A0A8S5NPF5_9CAUD</name>
<evidence type="ECO:0000259" key="1">
    <source>
        <dbReference type="Pfam" id="PF19905"/>
    </source>
</evidence>
<evidence type="ECO:0000313" key="2">
    <source>
        <dbReference type="EMBL" id="DAD95931.1"/>
    </source>
</evidence>
<dbReference type="Pfam" id="PF19905">
    <property type="entry name" value="DUF6378"/>
    <property type="match status" value="1"/>
</dbReference>
<sequence length="104" mass="11367">MDRAECLNRAKECVLGQREQDYGSPENNFRTIAEFWSAYKGVEFTAGDVAMMMALLKVARISTGTGTSDSFVDLAGYAACAAEIASTEAIHAINNSDMHEIRPR</sequence>
<reference evidence="2" key="1">
    <citation type="journal article" date="2021" name="Proc. Natl. Acad. Sci. U.S.A.">
        <title>A Catalog of Tens of Thousands of Viruses from Human Metagenomes Reveals Hidden Associations with Chronic Diseases.</title>
        <authorList>
            <person name="Tisza M.J."/>
            <person name="Buck C.B."/>
        </authorList>
    </citation>
    <scope>NUCLEOTIDE SEQUENCE</scope>
    <source>
        <strain evidence="2">CtGMq5</strain>
    </source>
</reference>
<accession>A0A8S5NPF5</accession>
<dbReference type="InterPro" id="IPR045958">
    <property type="entry name" value="DUF6378"/>
</dbReference>
<organism evidence="2">
    <name type="scientific">Siphoviridae sp. ctGMq5</name>
    <dbReference type="NCBI Taxonomy" id="2826220"/>
    <lineage>
        <taxon>Viruses</taxon>
        <taxon>Duplodnaviria</taxon>
        <taxon>Heunggongvirae</taxon>
        <taxon>Uroviricota</taxon>
        <taxon>Caudoviricetes</taxon>
    </lineage>
</organism>
<dbReference type="EMBL" id="BK015206">
    <property type="protein sequence ID" value="DAD95931.1"/>
    <property type="molecule type" value="Genomic_DNA"/>
</dbReference>
<feature type="domain" description="DUF6378" evidence="1">
    <location>
        <begin position="5"/>
        <end position="85"/>
    </location>
</feature>